<comment type="caution">
    <text evidence="3">The sequence shown here is derived from an EMBL/GenBank/DDBJ whole genome shotgun (WGS) entry which is preliminary data.</text>
</comment>
<feature type="coiled-coil region" evidence="1">
    <location>
        <begin position="10"/>
        <end position="44"/>
    </location>
</feature>
<evidence type="ECO:0000256" key="2">
    <source>
        <dbReference type="SAM" id="MobiDB-lite"/>
    </source>
</evidence>
<dbReference type="EMBL" id="ML978124">
    <property type="protein sequence ID" value="KAF2100739.1"/>
    <property type="molecule type" value="Genomic_DNA"/>
</dbReference>
<feature type="region of interest" description="Disordered" evidence="2">
    <location>
        <begin position="296"/>
        <end position="374"/>
    </location>
</feature>
<proteinExistence type="predicted"/>
<reference evidence="3" key="1">
    <citation type="journal article" date="2020" name="Stud. Mycol.">
        <title>101 Dothideomycetes genomes: a test case for predicting lifestyles and emergence of pathogens.</title>
        <authorList>
            <person name="Haridas S."/>
            <person name="Albert R."/>
            <person name="Binder M."/>
            <person name="Bloem J."/>
            <person name="Labutti K."/>
            <person name="Salamov A."/>
            <person name="Andreopoulos B."/>
            <person name="Baker S."/>
            <person name="Barry K."/>
            <person name="Bills G."/>
            <person name="Bluhm B."/>
            <person name="Cannon C."/>
            <person name="Castanera R."/>
            <person name="Culley D."/>
            <person name="Daum C."/>
            <person name="Ezra D."/>
            <person name="Gonzalez J."/>
            <person name="Henrissat B."/>
            <person name="Kuo A."/>
            <person name="Liang C."/>
            <person name="Lipzen A."/>
            <person name="Lutzoni F."/>
            <person name="Magnuson J."/>
            <person name="Mondo S."/>
            <person name="Nolan M."/>
            <person name="Ohm R."/>
            <person name="Pangilinan J."/>
            <person name="Park H.-J."/>
            <person name="Ramirez L."/>
            <person name="Alfaro M."/>
            <person name="Sun H."/>
            <person name="Tritt A."/>
            <person name="Yoshinaga Y."/>
            <person name="Zwiers L.-H."/>
            <person name="Turgeon B."/>
            <person name="Goodwin S."/>
            <person name="Spatafora J."/>
            <person name="Crous P."/>
            <person name="Grigoriev I."/>
        </authorList>
    </citation>
    <scope>NUCLEOTIDE SEQUENCE</scope>
    <source>
        <strain evidence="3">CBS 133067</strain>
    </source>
</reference>
<feature type="compositionally biased region" description="Basic and acidic residues" evidence="2">
    <location>
        <begin position="627"/>
        <end position="638"/>
    </location>
</feature>
<feature type="region of interest" description="Disordered" evidence="2">
    <location>
        <begin position="448"/>
        <end position="600"/>
    </location>
</feature>
<feature type="compositionally biased region" description="Polar residues" evidence="2">
    <location>
        <begin position="338"/>
        <end position="348"/>
    </location>
</feature>
<dbReference type="Proteomes" id="UP000799772">
    <property type="component" value="Unassembled WGS sequence"/>
</dbReference>
<keyword evidence="1" id="KW-0175">Coiled coil</keyword>
<feature type="compositionally biased region" description="Basic and acidic residues" evidence="2">
    <location>
        <begin position="448"/>
        <end position="466"/>
    </location>
</feature>
<feature type="region of interest" description="Disordered" evidence="2">
    <location>
        <begin position="816"/>
        <end position="838"/>
    </location>
</feature>
<gene>
    <name evidence="3" type="ORF">NA57DRAFT_74337</name>
</gene>
<feature type="compositionally biased region" description="Low complexity" evidence="2">
    <location>
        <begin position="357"/>
        <end position="371"/>
    </location>
</feature>
<feature type="region of interest" description="Disordered" evidence="2">
    <location>
        <begin position="243"/>
        <end position="272"/>
    </location>
</feature>
<protein>
    <submittedName>
        <fullName evidence="3">Uncharacterized protein</fullName>
    </submittedName>
</protein>
<keyword evidence="4" id="KW-1185">Reference proteome</keyword>
<evidence type="ECO:0000256" key="1">
    <source>
        <dbReference type="SAM" id="Coils"/>
    </source>
</evidence>
<feature type="compositionally biased region" description="Polar residues" evidence="2">
    <location>
        <begin position="176"/>
        <end position="201"/>
    </location>
</feature>
<feature type="compositionally biased region" description="Polar residues" evidence="2">
    <location>
        <begin position="106"/>
        <end position="116"/>
    </location>
</feature>
<feature type="region of interest" description="Disordered" evidence="2">
    <location>
        <begin position="87"/>
        <end position="137"/>
    </location>
</feature>
<sequence length="1120" mass="125422">MPINQAAFKLYNHRSRTKQLQNQLNEIQRELQREKQNIIILTEADDILNTYNNSKVQRNKMRKRAPQHGPQTAIGQRLAARASLLRRSPAPMQPSRDRQLLHKRNQVTPAQPSSGTKHSHPHDRFNPPDASPELNSDYLQVDSKPNQLTANDLFRARLVVPEQHNINPPSPPAVSEQHNPNSSSSNFQNRNPPPGYTQSYGRQHHLHSNPLPPSPNVHHMESFSGRWDQPGMAEQFIDLTVSGDEEGAPTSRPESLSPFRPTHDSSRARHKQKQGLSCHCRFLSIPCNHVSGHARETPRVKEEGGSDNTTGQQHFKRRYEDVRSPSPTRRIKQWQRDVATQAQPSRLPSHQIDSKGPFVVDSSSESEVPEPQYNVPRRRQFPSQYPVLVDQLHSPTPLPPVPRRRHFPSQYLVVNDQPSTPAPLPPVVQEFVTTKQVIDKAGLEALGEKQAKKRAFDERVRQRAEDAEPSQSGRKDSPEQEELNGECEKSTAPLGESNVAEELREIDDQHDDLFSGPSQPPEESSSVHGQPVLEVEQLQSKDAKNANEPEQPSQDDIMDEKPAADEHQNLEKSDNVEKDPTEHHADAQKGDTAAVAQSSQKDLVSQWYAIGANLGIPPVALNYGTRRGGDDMERRAEKVTNGSKSKGKNAAGRKGPARTDGQKWLQTNRKVLSISAANAGMPISDPEAAAALQAALLPEKEEVPQSTLPRVDILRTLQSGLQSGLITNIERKIVAWRDSGITVHGCQFKLRDATGEQVTESEIRKRYKNAKEKLARLSTSTVHRRQIGDVADDGSQAHDGQAIEFNDEYSSNLLPAEKAEEPLPRQIKPSVRPSTGGKQMNNAAVKAYYEELRKEQLEEDERQYEEECGFSREDSPITDPDAYHWVYRIERKTWAAPGADAIPTDEWLQCGQKNGFTSVREANTAASKEAGSARFGIGPGTNYRKSLIEWDSDGLYNHVIELQDGSGFCVRVQRQLRLQHEGIKPDSKLGWYKKTIYLIHQRTTTTTAAEDSEDPMFAEHVTKEVNEEVLDGAYTILGQANKDASDRLLNVECGERPRKIDDINHREARRKALAEALEALEGSSGLFRERVEVKQKGTEGVTVEVEVWVEAKTLVGPRNF</sequence>
<dbReference type="OrthoDB" id="3940884at2759"/>
<organism evidence="3 4">
    <name type="scientific">Rhizodiscina lignyota</name>
    <dbReference type="NCBI Taxonomy" id="1504668"/>
    <lineage>
        <taxon>Eukaryota</taxon>
        <taxon>Fungi</taxon>
        <taxon>Dikarya</taxon>
        <taxon>Ascomycota</taxon>
        <taxon>Pezizomycotina</taxon>
        <taxon>Dothideomycetes</taxon>
        <taxon>Pleosporomycetidae</taxon>
        <taxon>Aulographales</taxon>
        <taxon>Rhizodiscinaceae</taxon>
        <taxon>Rhizodiscina</taxon>
    </lineage>
</organism>
<evidence type="ECO:0000313" key="3">
    <source>
        <dbReference type="EMBL" id="KAF2100739.1"/>
    </source>
</evidence>
<accession>A0A9P4IGS9</accession>
<name>A0A9P4IGS9_9PEZI</name>
<dbReference type="AlphaFoldDB" id="A0A9P4IGS9"/>
<feature type="region of interest" description="Disordered" evidence="2">
    <location>
        <begin position="626"/>
        <end position="660"/>
    </location>
</feature>
<feature type="region of interest" description="Disordered" evidence="2">
    <location>
        <begin position="163"/>
        <end position="222"/>
    </location>
</feature>
<feature type="compositionally biased region" description="Low complexity" evidence="2">
    <location>
        <begin position="515"/>
        <end position="526"/>
    </location>
</feature>
<feature type="compositionally biased region" description="Basic and acidic residues" evidence="2">
    <location>
        <begin position="559"/>
        <end position="589"/>
    </location>
</feature>
<feature type="compositionally biased region" description="Basic and acidic residues" evidence="2">
    <location>
        <begin position="501"/>
        <end position="513"/>
    </location>
</feature>
<evidence type="ECO:0000313" key="4">
    <source>
        <dbReference type="Proteomes" id="UP000799772"/>
    </source>
</evidence>